<dbReference type="InterPro" id="IPR026341">
    <property type="entry name" value="T9SS_type_B"/>
</dbReference>
<keyword evidence="1" id="KW-0732">Signal</keyword>
<evidence type="ECO:0000256" key="1">
    <source>
        <dbReference type="SAM" id="SignalP"/>
    </source>
</evidence>
<dbReference type="Proteomes" id="UP000264217">
    <property type="component" value="Unassembled WGS sequence"/>
</dbReference>
<dbReference type="NCBIfam" id="TIGR04131">
    <property type="entry name" value="Bac_Flav_CTERM"/>
    <property type="match status" value="1"/>
</dbReference>
<evidence type="ECO:0000259" key="2">
    <source>
        <dbReference type="Pfam" id="PF19081"/>
    </source>
</evidence>
<evidence type="ECO:0000313" key="3">
    <source>
        <dbReference type="EMBL" id="RFZ91772.1"/>
    </source>
</evidence>
<name>A0A372NRL3_9SPHI</name>
<protein>
    <submittedName>
        <fullName evidence="3">Gliding motility-associated C-terminal domain-containing protein</fullName>
    </submittedName>
</protein>
<accession>A0A372NRL3</accession>
<dbReference type="RefSeq" id="WP_117391484.1">
    <property type="nucleotide sequence ID" value="NZ_QWDC01000002.1"/>
</dbReference>
<sequence length="1498" mass="160868">MLKWLPIVCLLFAFNIAKADTFTVTSNADSGPGTLRDALTKAAANGNAVKDFVYFNLPGSSITDRTINLITQLPAISSNLVIDGTTQPGAKFGDSDAKVRISTPTTNDQFTTFRIQNVKDIELYGLYILDYTYINTNWPDVGLRTGLQIENSENITLGAQGKGNLIKGFHNFSIIGKKVNGFKLQANIFGLNENNNMEHPPYGSMSQTAGLSLEECNDLLIGGDALAEGNTFLCGLDIAYNDKAITHTINIKSNNFGVFKDGVTTTPFFQDEFVVQIYTMGINSPASSPSELDKAVTVNLNIKNNTAGNFGRAFYLNGFKGNVSFTGNYLGVARDGVTSTNHGRSHPNEGGGFNVENSLANVTVGGANTADKNYFFDHITGVNGINSPNILIRNNEYRCMVYGAYGSSTPLDLPQIKLAKRATAGGQTIITGTATPNALIDIYGSTACDYASCSIGGKITTVTANASGNWNASINASGTIYAAATFNGKTSLFKTFEINTDNITVINVRCGFSGSITGATVPEGLSPYWVNEQGIVVSHDLNLINAAPGRYKLVLNDCISTDFYEIKDNKVYLYEYSKTITNAGCGMATGSIKGIFYNDPLGLVNSITWKNAAGVVVSNQIEATNLPAGSYSLRLTTSDGCEKNYGPVDIVNTDGPAINLSGKVVTPTNCSVATGSIKGITVTGTNLTYSWKNDQQVEVSTALNLIDQPSGMYTLTVTDGSSCVSSTQPIFLFSIGDLSIRQENLVIQGATCNSNNGVISGLTVAGGGPLTIAWTNSQGQFVSNDLRLSDVPAGKYTLTLSSGICTPVSADFDIPETNGIIIDETQKVVTQPTCQNGNGSITNIQVTGATKYTWYNFYDNNKVVSHNIDLVNKPPGTYYLVAENNNGCSKKSANYTIDRPTSTGYSGISKSLKDATCDQNNGSIEVIFLQVTGLLPTSYKWVNSATGQIFTTTIPKLTGIDAGTYDVYGTENGCEKYIITYSIGRVPKTSVNTTNVQVNDYSCNLGGSITGMQLSLPTGQYKAQWLNENDQPVCDCVDLLNANPGKYRFKVTNLDGSCIQLFGPYEIKAINAVSLVTTNVNVRSQTACELGQITGLTSPDATSFAWRRKNSTDIISPAIDLLGVPAGDYELTISNANCSRVIPFNIQYVPPVQFQPFPVTVTKSCHAFGTGTITVNTNNAPSQPTEYRWMNSDNVRVGYDKTVQYLPAGTYRLFVRDNTGCESANPVQQVTVGEVPEMVTVFGNSHDIYCGIGNGSIDAPTVTGGRGSYIYTWTDANGTIIAPLNQKSLSNLSAGSYTLAITDFDPQQVAVPTCNLAQITYTIKESDLSVPPPIVNDKEVNRKGNTTLAVQDAYATAIYRLYDSETSTTPLDEAQGGNFTINVTETKTYWVELTYGSCPSVRSKATIVLGLIADAIPNAFSPNGDGVNDYWVIKGIEESTMSNVKVFNRQGQAVFQSRGYAKPFDGTYMGKQLPAGVYYYIIERQNDKPLSGHVTIIR</sequence>
<dbReference type="EMBL" id="QWDC01000002">
    <property type="protein sequence ID" value="RFZ91772.1"/>
    <property type="molecule type" value="Genomic_DNA"/>
</dbReference>
<dbReference type="Pfam" id="PF13585">
    <property type="entry name" value="CHU_C"/>
    <property type="match status" value="1"/>
</dbReference>
<comment type="caution">
    <text evidence="3">The sequence shown here is derived from an EMBL/GenBank/DDBJ whole genome shotgun (WGS) entry which is preliminary data.</text>
</comment>
<dbReference type="Pfam" id="PF19081">
    <property type="entry name" value="Ig_7"/>
    <property type="match status" value="1"/>
</dbReference>
<reference evidence="3 4" key="1">
    <citation type="submission" date="2018-08" db="EMBL/GenBank/DDBJ databases">
        <title>Mucilaginibacter sp. MYSH2.</title>
        <authorList>
            <person name="Seo T."/>
        </authorList>
    </citation>
    <scope>NUCLEOTIDE SEQUENCE [LARGE SCALE GENOMIC DNA]</scope>
    <source>
        <strain evidence="3 4">MYSH2</strain>
    </source>
</reference>
<proteinExistence type="predicted"/>
<feature type="domain" description="Ig-like" evidence="2">
    <location>
        <begin position="1333"/>
        <end position="1407"/>
    </location>
</feature>
<keyword evidence="4" id="KW-1185">Reference proteome</keyword>
<feature type="signal peptide" evidence="1">
    <location>
        <begin position="1"/>
        <end position="19"/>
    </location>
</feature>
<evidence type="ECO:0000313" key="4">
    <source>
        <dbReference type="Proteomes" id="UP000264217"/>
    </source>
</evidence>
<feature type="chain" id="PRO_5017002258" evidence="1">
    <location>
        <begin position="20"/>
        <end position="1498"/>
    </location>
</feature>
<dbReference type="InterPro" id="IPR044023">
    <property type="entry name" value="Ig_7"/>
</dbReference>
<gene>
    <name evidence="3" type="ORF">D0C36_09960</name>
</gene>
<dbReference type="OrthoDB" id="635358at2"/>
<organism evidence="3 4">
    <name type="scientific">Mucilaginibacter conchicola</name>
    <dbReference type="NCBI Taxonomy" id="2303333"/>
    <lineage>
        <taxon>Bacteria</taxon>
        <taxon>Pseudomonadati</taxon>
        <taxon>Bacteroidota</taxon>
        <taxon>Sphingobacteriia</taxon>
        <taxon>Sphingobacteriales</taxon>
        <taxon>Sphingobacteriaceae</taxon>
        <taxon>Mucilaginibacter</taxon>
    </lineage>
</organism>